<keyword evidence="3" id="KW-1185">Reference proteome</keyword>
<protein>
    <submittedName>
        <fullName evidence="2">Uncharacterized protein</fullName>
    </submittedName>
</protein>
<dbReference type="Proteomes" id="UP000198960">
    <property type="component" value="Unassembled WGS sequence"/>
</dbReference>
<feature type="transmembrane region" description="Helical" evidence="1">
    <location>
        <begin position="145"/>
        <end position="165"/>
    </location>
</feature>
<sequence length="388" mass="37200">MVPLLSRLTSPGRRAPGPPVWLAAAATALFTVLGLLGLALALVVVQTLDPTGGLPVGGSATLAGQMWLLAHGGRLQLESGPLAVAPLLLTAAIVWALGRIGRGVVAARDVTGARAGAEVLAVVVAVHALLTLFVAVAVGAPGRGLLQAVAGAVALALLAAGWGVARESGVLDDVLARLPAPVRPVLRAAAAGLLAAVAMCTAVVAIAVAGDASGYARITDGLGGAGAGAVGTLGLALLLLPNAAAAVLGMAAGPGFYVGEATYVSYDGVSVGPLPALPLLAALPDTNAVPLVALLSLAIPALAGLVAGIVVGRRLPDDQGSVAAGLWAVPAGVLMGVGAAALAWAGGGALGDGGLARIGAPALVTGVSMAAQAGIAAAVAAAVTRWRA</sequence>
<accession>A0A1H8RQF7</accession>
<dbReference type="EMBL" id="FOEE01000003">
    <property type="protein sequence ID" value="SEO68819.1"/>
    <property type="molecule type" value="Genomic_DNA"/>
</dbReference>
<keyword evidence="1" id="KW-1133">Transmembrane helix</keyword>
<feature type="transmembrane region" description="Helical" evidence="1">
    <location>
        <begin position="358"/>
        <end position="383"/>
    </location>
</feature>
<feature type="transmembrane region" description="Helical" evidence="1">
    <location>
        <begin position="82"/>
        <end position="98"/>
    </location>
</feature>
<proteinExistence type="predicted"/>
<feature type="transmembrane region" description="Helical" evidence="1">
    <location>
        <begin position="185"/>
        <end position="209"/>
    </location>
</feature>
<dbReference type="RefSeq" id="WP_091941283.1">
    <property type="nucleotide sequence ID" value="NZ_FOEE01000003.1"/>
</dbReference>
<feature type="transmembrane region" description="Helical" evidence="1">
    <location>
        <begin position="52"/>
        <end position="70"/>
    </location>
</feature>
<dbReference type="OrthoDB" id="5198530at2"/>
<feature type="transmembrane region" description="Helical" evidence="1">
    <location>
        <begin position="324"/>
        <end position="346"/>
    </location>
</feature>
<evidence type="ECO:0000313" key="2">
    <source>
        <dbReference type="EMBL" id="SEO68819.1"/>
    </source>
</evidence>
<feature type="transmembrane region" description="Helical" evidence="1">
    <location>
        <begin position="229"/>
        <end position="251"/>
    </location>
</feature>
<feature type="transmembrane region" description="Helical" evidence="1">
    <location>
        <begin position="119"/>
        <end position="139"/>
    </location>
</feature>
<feature type="transmembrane region" description="Helical" evidence="1">
    <location>
        <begin position="289"/>
        <end position="312"/>
    </location>
</feature>
<gene>
    <name evidence="2" type="ORF">SAMN05660991_01278</name>
</gene>
<name>A0A1H8RQF7_9ACTN</name>
<dbReference type="InterPro" id="IPR045931">
    <property type="entry name" value="DUF6350"/>
</dbReference>
<dbReference type="Pfam" id="PF19877">
    <property type="entry name" value="DUF6350"/>
    <property type="match status" value="1"/>
</dbReference>
<dbReference type="STRING" id="673521.SAMN05660991_01278"/>
<dbReference type="AlphaFoldDB" id="A0A1H8RQF7"/>
<organism evidence="2 3">
    <name type="scientific">Trujillonella endophytica</name>
    <dbReference type="NCBI Taxonomy" id="673521"/>
    <lineage>
        <taxon>Bacteria</taxon>
        <taxon>Bacillati</taxon>
        <taxon>Actinomycetota</taxon>
        <taxon>Actinomycetes</taxon>
        <taxon>Geodermatophilales</taxon>
        <taxon>Geodermatophilaceae</taxon>
        <taxon>Trujillonella</taxon>
    </lineage>
</organism>
<evidence type="ECO:0000256" key="1">
    <source>
        <dbReference type="SAM" id="Phobius"/>
    </source>
</evidence>
<evidence type="ECO:0000313" key="3">
    <source>
        <dbReference type="Proteomes" id="UP000198960"/>
    </source>
</evidence>
<reference evidence="3" key="1">
    <citation type="submission" date="2016-10" db="EMBL/GenBank/DDBJ databases">
        <authorList>
            <person name="Varghese N."/>
            <person name="Submissions S."/>
        </authorList>
    </citation>
    <scope>NUCLEOTIDE SEQUENCE [LARGE SCALE GENOMIC DNA]</scope>
    <source>
        <strain evidence="3">DSM 45413</strain>
    </source>
</reference>
<keyword evidence="1" id="KW-0472">Membrane</keyword>
<keyword evidence="1" id="KW-0812">Transmembrane</keyword>
<feature type="transmembrane region" description="Helical" evidence="1">
    <location>
        <begin position="20"/>
        <end position="45"/>
    </location>
</feature>